<protein>
    <recommendedName>
        <fullName evidence="7">G domain-containing protein</fullName>
    </recommendedName>
</protein>
<dbReference type="EMBL" id="JALJOT010000008">
    <property type="protein sequence ID" value="KAK9908397.1"/>
    <property type="molecule type" value="Genomic_DNA"/>
</dbReference>
<keyword evidence="6" id="KW-1185">Reference proteome</keyword>
<sequence length="930" mass="99682">MPIPVSQAWAESLGVTVFPAGKKQAKVALPACILVLTAAQVVERRDELTQSVGDAIAAGATGVLLEGSEGTGGAQLYEAAIVLKSVLRGRAVLLIQDRTDIVAAAEADGVVLSSQGVPTVVARRSLPENANLVGRRVATGHEALRAAADGASLIILESGRGRAVADAATIEEAKTQQGGNVPVIAALSQQKSVSEDDALELVEAGADGVALYHDRLNQTAASFSGRTESEASHPVRDILSIFPSNAALSNAVGMEPSTAEDATVDTLLRDGLRHVMDETKESLFEVERQFVATAIELLEEVVPSMEEVGLLRDALKQLDQPFLMVVVGEFNSGKSTVINALLGRRFLAEGILPTTNEISVLKFRSEEASGEEERMEDGYMVRYLPAALLRDLNIVDTPGTNVILERQQRLTEEYVPRADMVLFTMSADRPFTDSEVRFLKYIRQWGKKVVFLVNKVDILSGGDEVEEVARFVSDNARRVLGVDAAKVLPVSARAALQAKLDATHSRNGFFGGGSPLETLDEEELARSGQWGASRFGELERFMVDFLVGGGAAGESLRLKLQTPLFVADALLEAARQQLASELVTAEEEAEAVRSVEGQVRAFRREMEADGTAQRAECRRLVATAVRRARELVDDVLQLSNREALSAYVFGGSSDSRKLPIMRGFETEVVGETADSLRTIVSEHQGWVNSNCQRQISSYRSFAEARAQQLGTSLDDLVSGKGGGAAAHSSAEESRRLWREQREADAAETTSADADAGETTKEGAKAGEGAGESFSDTAVAALLRFEPKAAALVLEEEIREAVLGSISSAVGAGLVGVVLTWVLPTTLEDALAIVLAGLAGYVALLNLPLRRAEAKAKLERVANNFIQEVEDRLKAELESSLDACAAEVNAFIQPLEEATLAVVERVRDAESRRAALAHQLEQLKQRAANVE</sequence>
<keyword evidence="2" id="KW-1133">Transmembrane helix</keyword>
<evidence type="ECO:0000259" key="4">
    <source>
        <dbReference type="Pfam" id="PF02581"/>
    </source>
</evidence>
<dbReference type="InterPro" id="IPR027417">
    <property type="entry name" value="P-loop_NTPase"/>
</dbReference>
<keyword evidence="2" id="KW-0472">Membrane</keyword>
<evidence type="ECO:0000313" key="5">
    <source>
        <dbReference type="EMBL" id="KAK9908397.1"/>
    </source>
</evidence>
<dbReference type="Gene3D" id="3.20.20.70">
    <property type="entry name" value="Aldolase class I"/>
    <property type="match status" value="1"/>
</dbReference>
<feature type="domain" description="Thiamine phosphate synthase/TenI" evidence="4">
    <location>
        <begin position="41"/>
        <end position="211"/>
    </location>
</feature>
<dbReference type="PANTHER" id="PTHR43681:SF1">
    <property type="entry name" value="SARCALUMENIN"/>
    <property type="match status" value="1"/>
</dbReference>
<organism evidence="5 6">
    <name type="scientific">Coccomyxa subellipsoidea</name>
    <dbReference type="NCBI Taxonomy" id="248742"/>
    <lineage>
        <taxon>Eukaryota</taxon>
        <taxon>Viridiplantae</taxon>
        <taxon>Chlorophyta</taxon>
        <taxon>core chlorophytes</taxon>
        <taxon>Trebouxiophyceae</taxon>
        <taxon>Trebouxiophyceae incertae sedis</taxon>
        <taxon>Coccomyxaceae</taxon>
        <taxon>Coccomyxa</taxon>
    </lineage>
</organism>
<dbReference type="InterPro" id="IPR036206">
    <property type="entry name" value="ThiamineP_synth_sf"/>
</dbReference>
<dbReference type="Pfam" id="PF01926">
    <property type="entry name" value="MMR_HSR1"/>
    <property type="match status" value="1"/>
</dbReference>
<dbReference type="PANTHER" id="PTHR43681">
    <property type="entry name" value="TRANSMEMBRANE GTPASE FZO"/>
    <property type="match status" value="1"/>
</dbReference>
<evidence type="ECO:0000256" key="1">
    <source>
        <dbReference type="SAM" id="MobiDB-lite"/>
    </source>
</evidence>
<dbReference type="InterPro" id="IPR022998">
    <property type="entry name" value="ThiamineP_synth_TenI"/>
</dbReference>
<dbReference type="CDD" id="cd09912">
    <property type="entry name" value="DLP_2"/>
    <property type="match status" value="1"/>
</dbReference>
<feature type="domain" description="G" evidence="3">
    <location>
        <begin position="324"/>
        <end position="455"/>
    </location>
</feature>
<reference evidence="5 6" key="1">
    <citation type="journal article" date="2024" name="Nat. Commun.">
        <title>Phylogenomics reveals the evolutionary origins of lichenization in chlorophyte algae.</title>
        <authorList>
            <person name="Puginier C."/>
            <person name="Libourel C."/>
            <person name="Otte J."/>
            <person name="Skaloud P."/>
            <person name="Haon M."/>
            <person name="Grisel S."/>
            <person name="Petersen M."/>
            <person name="Berrin J.G."/>
            <person name="Delaux P.M."/>
            <person name="Dal Grande F."/>
            <person name="Keller J."/>
        </authorList>
    </citation>
    <scope>NUCLEOTIDE SEQUENCE [LARGE SCALE GENOMIC DNA]</scope>
    <source>
        <strain evidence="5 6">SAG 216-7</strain>
    </source>
</reference>
<name>A0ABR2YN84_9CHLO</name>
<dbReference type="Proteomes" id="UP001491310">
    <property type="component" value="Unassembled WGS sequence"/>
</dbReference>
<dbReference type="InterPro" id="IPR051943">
    <property type="entry name" value="TRAFAC_Dynamin-like_GTPase"/>
</dbReference>
<evidence type="ECO:0000256" key="2">
    <source>
        <dbReference type="SAM" id="Phobius"/>
    </source>
</evidence>
<dbReference type="CDD" id="cd00564">
    <property type="entry name" value="TMP_TenI"/>
    <property type="match status" value="1"/>
</dbReference>
<dbReference type="SUPFAM" id="SSF51391">
    <property type="entry name" value="Thiamin phosphate synthase"/>
    <property type="match status" value="1"/>
</dbReference>
<keyword evidence="2" id="KW-0812">Transmembrane</keyword>
<feature type="transmembrane region" description="Helical" evidence="2">
    <location>
        <begin position="829"/>
        <end position="848"/>
    </location>
</feature>
<gene>
    <name evidence="5" type="ORF">WJX75_007268</name>
</gene>
<feature type="region of interest" description="Disordered" evidence="1">
    <location>
        <begin position="717"/>
        <end position="770"/>
    </location>
</feature>
<feature type="transmembrane region" description="Helical" evidence="2">
    <location>
        <begin position="800"/>
        <end position="823"/>
    </location>
</feature>
<comment type="caution">
    <text evidence="5">The sequence shown here is derived from an EMBL/GenBank/DDBJ whole genome shotgun (WGS) entry which is preliminary data.</text>
</comment>
<evidence type="ECO:0008006" key="7">
    <source>
        <dbReference type="Google" id="ProtNLM"/>
    </source>
</evidence>
<evidence type="ECO:0000313" key="6">
    <source>
        <dbReference type="Proteomes" id="UP001491310"/>
    </source>
</evidence>
<proteinExistence type="predicted"/>
<dbReference type="Gene3D" id="3.40.50.300">
    <property type="entry name" value="P-loop containing nucleotide triphosphate hydrolases"/>
    <property type="match status" value="1"/>
</dbReference>
<dbReference type="InterPro" id="IPR006073">
    <property type="entry name" value="GTP-bd"/>
</dbReference>
<feature type="compositionally biased region" description="Basic and acidic residues" evidence="1">
    <location>
        <begin position="729"/>
        <end position="744"/>
    </location>
</feature>
<accession>A0ABR2YN84</accession>
<dbReference type="Pfam" id="PF02581">
    <property type="entry name" value="TMP-TENI"/>
    <property type="match status" value="1"/>
</dbReference>
<dbReference type="InterPro" id="IPR013785">
    <property type="entry name" value="Aldolase_TIM"/>
</dbReference>
<dbReference type="SUPFAM" id="SSF52540">
    <property type="entry name" value="P-loop containing nucleoside triphosphate hydrolases"/>
    <property type="match status" value="1"/>
</dbReference>
<evidence type="ECO:0000259" key="3">
    <source>
        <dbReference type="Pfam" id="PF01926"/>
    </source>
</evidence>